<dbReference type="RefSeq" id="XP_007911230.1">
    <property type="nucleotide sequence ID" value="XM_007913039.1"/>
</dbReference>
<dbReference type="EMBL" id="KB932806">
    <property type="protein sequence ID" value="EOO04062.1"/>
    <property type="molecule type" value="Genomic_DNA"/>
</dbReference>
<reference evidence="3" key="1">
    <citation type="journal article" date="2013" name="Genome Announc.">
        <title>Draft genome sequence of the ascomycete Phaeoacremonium aleophilum strain UCR-PA7, a causal agent of the esca disease complex in grapevines.</title>
        <authorList>
            <person name="Blanco-Ulate B."/>
            <person name="Rolshausen P."/>
            <person name="Cantu D."/>
        </authorList>
    </citation>
    <scope>NUCLEOTIDE SEQUENCE [LARGE SCALE GENOMIC DNA]</scope>
    <source>
        <strain evidence="3">UCR-PA7</strain>
    </source>
</reference>
<gene>
    <name evidence="2" type="ORF">UCRPA7_443</name>
</gene>
<dbReference type="KEGG" id="tmn:UCRPA7_443"/>
<dbReference type="PANTHER" id="PTHR46411:SF2">
    <property type="entry name" value="AAA+ ATPASE DOMAIN-CONTAINING PROTEIN"/>
    <property type="match status" value="1"/>
</dbReference>
<dbReference type="InterPro" id="IPR056599">
    <property type="entry name" value="AAA_lid_fung"/>
</dbReference>
<dbReference type="SUPFAM" id="SSF52540">
    <property type="entry name" value="P-loop containing nucleoside triphosphate hydrolases"/>
    <property type="match status" value="1"/>
</dbReference>
<dbReference type="AlphaFoldDB" id="R8BXJ3"/>
<dbReference type="OrthoDB" id="10042665at2759"/>
<proteinExistence type="predicted"/>
<sequence length="249" mass="28506">MVKSLVTQHFRDKQTSFANDEQTDLIRGKEGVAELFQKPLFQITCGDLGTTARDVEAELEKNFALASRWGCILLLDEADVFLSARERKDFERNGLVADFDEAFASRIHMSLHYPELDEAKTKKIFKLNLNLIQERFDRQGRKIIYDVSSIENFAEQHFRDNIYSRWNGRQIRNACQTALALAEFDTHGGNTEATVDKDLAVALQLKHFTVVQRAYLDFAKYLGDIHGTKGDQHAQQILGKTRGFKTKCQ</sequence>
<dbReference type="Gene3D" id="3.40.50.300">
    <property type="entry name" value="P-loop containing nucleotide triphosphate hydrolases"/>
    <property type="match status" value="1"/>
</dbReference>
<organism evidence="2 3">
    <name type="scientific">Phaeoacremonium minimum (strain UCR-PA7)</name>
    <name type="common">Esca disease fungus</name>
    <name type="synonym">Togninia minima</name>
    <dbReference type="NCBI Taxonomy" id="1286976"/>
    <lineage>
        <taxon>Eukaryota</taxon>
        <taxon>Fungi</taxon>
        <taxon>Dikarya</taxon>
        <taxon>Ascomycota</taxon>
        <taxon>Pezizomycotina</taxon>
        <taxon>Sordariomycetes</taxon>
        <taxon>Sordariomycetidae</taxon>
        <taxon>Togniniales</taxon>
        <taxon>Togniniaceae</taxon>
        <taxon>Phaeoacremonium</taxon>
    </lineage>
</organism>
<feature type="domain" description="AAA+ ATPase lid" evidence="1">
    <location>
        <begin position="116"/>
        <end position="228"/>
    </location>
</feature>
<dbReference type="GeneID" id="19324880"/>
<evidence type="ECO:0000313" key="3">
    <source>
        <dbReference type="Proteomes" id="UP000014074"/>
    </source>
</evidence>
<dbReference type="PANTHER" id="PTHR46411">
    <property type="entry name" value="FAMILY ATPASE, PUTATIVE-RELATED"/>
    <property type="match status" value="1"/>
</dbReference>
<dbReference type="InterPro" id="IPR027417">
    <property type="entry name" value="P-loop_NTPase"/>
</dbReference>
<dbReference type="Pfam" id="PF23232">
    <property type="entry name" value="AAA_lid_13"/>
    <property type="match status" value="1"/>
</dbReference>
<evidence type="ECO:0000313" key="2">
    <source>
        <dbReference type="EMBL" id="EOO04062.1"/>
    </source>
</evidence>
<dbReference type="HOGENOM" id="CLU_004471_5_0_1"/>
<name>R8BXJ3_PHAM7</name>
<evidence type="ECO:0000259" key="1">
    <source>
        <dbReference type="Pfam" id="PF23232"/>
    </source>
</evidence>
<protein>
    <submittedName>
        <fullName evidence="2">Putative aaa family atpase protein</fullName>
    </submittedName>
</protein>
<keyword evidence="3" id="KW-1185">Reference proteome</keyword>
<dbReference type="eggNOG" id="KOG0742">
    <property type="taxonomic scope" value="Eukaryota"/>
</dbReference>
<dbReference type="Proteomes" id="UP000014074">
    <property type="component" value="Unassembled WGS sequence"/>
</dbReference>
<accession>R8BXJ3</accession>